<keyword evidence="3" id="KW-0804">Transcription</keyword>
<comment type="caution">
    <text evidence="6">The sequence shown here is derived from an EMBL/GenBank/DDBJ whole genome shotgun (WGS) entry which is preliminary data.</text>
</comment>
<dbReference type="Gene3D" id="1.10.357.10">
    <property type="entry name" value="Tetracycline Repressor, domain 2"/>
    <property type="match status" value="1"/>
</dbReference>
<protein>
    <submittedName>
        <fullName evidence="6">Fatty acid metabolism regulator protein</fullName>
    </submittedName>
</protein>
<dbReference type="GO" id="GO:0003700">
    <property type="term" value="F:DNA-binding transcription factor activity"/>
    <property type="evidence" value="ECO:0007669"/>
    <property type="project" value="TreeGrafter"/>
</dbReference>
<accession>A0A4V3HUN1</accession>
<keyword evidence="7" id="KW-1185">Reference proteome</keyword>
<evidence type="ECO:0000259" key="5">
    <source>
        <dbReference type="PROSITE" id="PS50977"/>
    </source>
</evidence>
<dbReference type="EMBL" id="PECC01000028">
    <property type="protein sequence ID" value="TDZ49043.1"/>
    <property type="molecule type" value="Genomic_DNA"/>
</dbReference>
<feature type="DNA-binding region" description="H-T-H motif" evidence="4">
    <location>
        <begin position="37"/>
        <end position="56"/>
    </location>
</feature>
<dbReference type="InterPro" id="IPR036271">
    <property type="entry name" value="Tet_transcr_reg_TetR-rel_C_sf"/>
</dbReference>
<dbReference type="PANTHER" id="PTHR30055:SF240">
    <property type="entry name" value="HTH-TYPE TRANSCRIPTIONAL REGULATOR ACRR"/>
    <property type="match status" value="1"/>
</dbReference>
<dbReference type="PANTHER" id="PTHR30055">
    <property type="entry name" value="HTH-TYPE TRANSCRIPTIONAL REGULATOR RUTR"/>
    <property type="match status" value="1"/>
</dbReference>
<dbReference type="SUPFAM" id="SSF46689">
    <property type="entry name" value="Homeodomain-like"/>
    <property type="match status" value="1"/>
</dbReference>
<dbReference type="Pfam" id="PF00440">
    <property type="entry name" value="TetR_N"/>
    <property type="match status" value="1"/>
</dbReference>
<name>A0A4V3HUN1_9MYCO</name>
<sequence>MTMRSEKSLTFTERARRAQIVAGAIEVLANAGYPQTSLAKIAEHVGVAKSAVLYHFASKTDVIESVMLEVFTRAAAMIVPAVHAEPTPTRRLTAYIRANIEFVVNNRVAAIALLEIITGYRSEDGLRFDQAAAGTEPPAEFAAMDPESIFTDGVTSGEFQPVSPRFMKNALRAALDGAVWELGRDPDYDAVGYGEQLVDMFTKAVGGAP</sequence>
<dbReference type="InterPro" id="IPR001647">
    <property type="entry name" value="HTH_TetR"/>
</dbReference>
<feature type="domain" description="HTH tetR-type" evidence="5">
    <location>
        <begin position="14"/>
        <end position="74"/>
    </location>
</feature>
<evidence type="ECO:0000256" key="3">
    <source>
        <dbReference type="ARBA" id="ARBA00023163"/>
    </source>
</evidence>
<evidence type="ECO:0000256" key="1">
    <source>
        <dbReference type="ARBA" id="ARBA00023015"/>
    </source>
</evidence>
<dbReference type="SUPFAM" id="SSF48498">
    <property type="entry name" value="Tetracyclin repressor-like, C-terminal domain"/>
    <property type="match status" value="1"/>
</dbReference>
<proteinExistence type="predicted"/>
<dbReference type="AlphaFoldDB" id="A0A4V3HUN1"/>
<keyword evidence="2 4" id="KW-0238">DNA-binding</keyword>
<dbReference type="PRINTS" id="PR00455">
    <property type="entry name" value="HTHTETR"/>
</dbReference>
<dbReference type="InterPro" id="IPR009057">
    <property type="entry name" value="Homeodomain-like_sf"/>
</dbReference>
<organism evidence="6 7">
    <name type="scientific">Mycobacteroides franklinii</name>
    <dbReference type="NCBI Taxonomy" id="948102"/>
    <lineage>
        <taxon>Bacteria</taxon>
        <taxon>Bacillati</taxon>
        <taxon>Actinomycetota</taxon>
        <taxon>Actinomycetes</taxon>
        <taxon>Mycobacteriales</taxon>
        <taxon>Mycobacteriaceae</taxon>
        <taxon>Mycobacteroides</taxon>
    </lineage>
</organism>
<reference evidence="6 7" key="1">
    <citation type="journal article" date="2019" name="Sci. Rep.">
        <title>Extended insight into the Mycobacterium chelonae-abscessus complex through whole genome sequencing of Mycobacterium salmoniphilum outbreak and Mycobacterium salmoniphilum-like strains.</title>
        <authorList>
            <person name="Behra P.R.K."/>
            <person name="Das S."/>
            <person name="Pettersson B.M.F."/>
            <person name="Shirreff L."/>
            <person name="DuCote T."/>
            <person name="Jacobsson K.G."/>
            <person name="Ennis D.G."/>
            <person name="Kirsebom L.A."/>
        </authorList>
    </citation>
    <scope>NUCLEOTIDE SEQUENCE [LARGE SCALE GENOMIC DNA]</scope>
    <source>
        <strain evidence="6 7">CCUG 63697</strain>
    </source>
</reference>
<dbReference type="PROSITE" id="PS50977">
    <property type="entry name" value="HTH_TETR_2"/>
    <property type="match status" value="1"/>
</dbReference>
<keyword evidence="1" id="KW-0805">Transcription regulation</keyword>
<evidence type="ECO:0000313" key="7">
    <source>
        <dbReference type="Proteomes" id="UP000295165"/>
    </source>
</evidence>
<gene>
    <name evidence="6" type="primary">fadR_7</name>
    <name evidence="6" type="ORF">CCUG63697_03575</name>
</gene>
<dbReference type="Proteomes" id="UP000295165">
    <property type="component" value="Unassembled WGS sequence"/>
</dbReference>
<evidence type="ECO:0000313" key="6">
    <source>
        <dbReference type="EMBL" id="TDZ49043.1"/>
    </source>
</evidence>
<evidence type="ECO:0000256" key="2">
    <source>
        <dbReference type="ARBA" id="ARBA00023125"/>
    </source>
</evidence>
<dbReference type="InterPro" id="IPR050109">
    <property type="entry name" value="HTH-type_TetR-like_transc_reg"/>
</dbReference>
<dbReference type="Gene3D" id="1.10.10.60">
    <property type="entry name" value="Homeodomain-like"/>
    <property type="match status" value="1"/>
</dbReference>
<evidence type="ECO:0000256" key="4">
    <source>
        <dbReference type="PROSITE-ProRule" id="PRU00335"/>
    </source>
</evidence>
<dbReference type="GO" id="GO:0000976">
    <property type="term" value="F:transcription cis-regulatory region binding"/>
    <property type="evidence" value="ECO:0007669"/>
    <property type="project" value="TreeGrafter"/>
</dbReference>